<keyword evidence="7" id="KW-1185">Reference proteome</keyword>
<evidence type="ECO:0000256" key="2">
    <source>
        <dbReference type="ARBA" id="ARBA00022448"/>
    </source>
</evidence>
<dbReference type="Gene3D" id="2.40.50.100">
    <property type="match status" value="1"/>
</dbReference>
<dbReference type="RefSeq" id="WP_377524258.1">
    <property type="nucleotide sequence ID" value="NZ_JBHTLD010000039.1"/>
</dbReference>
<evidence type="ECO:0000259" key="5">
    <source>
        <dbReference type="Pfam" id="PF25973"/>
    </source>
</evidence>
<dbReference type="Pfam" id="PF25954">
    <property type="entry name" value="Beta-barrel_RND_2"/>
    <property type="match status" value="1"/>
</dbReference>
<dbReference type="Pfam" id="PF25973">
    <property type="entry name" value="BSH_CzcB"/>
    <property type="match status" value="1"/>
</dbReference>
<dbReference type="Proteomes" id="UP001597094">
    <property type="component" value="Unassembled WGS sequence"/>
</dbReference>
<dbReference type="InterPro" id="IPR006143">
    <property type="entry name" value="RND_pump_MFP"/>
</dbReference>
<keyword evidence="2" id="KW-0813">Transport</keyword>
<feature type="domain" description="CzcB-like barrel-sandwich hybrid" evidence="5">
    <location>
        <begin position="87"/>
        <end position="233"/>
    </location>
</feature>
<dbReference type="InterPro" id="IPR058792">
    <property type="entry name" value="Beta-barrel_RND_2"/>
</dbReference>
<feature type="region of interest" description="Disordered" evidence="3">
    <location>
        <begin position="25"/>
        <end position="45"/>
    </location>
</feature>
<evidence type="ECO:0000256" key="1">
    <source>
        <dbReference type="ARBA" id="ARBA00009477"/>
    </source>
</evidence>
<dbReference type="InterPro" id="IPR058647">
    <property type="entry name" value="BSH_CzcB-like"/>
</dbReference>
<evidence type="ECO:0000313" key="6">
    <source>
        <dbReference type="EMBL" id="MFD1185851.1"/>
    </source>
</evidence>
<accession>A0ABW3SP30</accession>
<dbReference type="PROSITE" id="PS51257">
    <property type="entry name" value="PROKAR_LIPOPROTEIN"/>
    <property type="match status" value="1"/>
</dbReference>
<reference evidence="7" key="1">
    <citation type="journal article" date="2019" name="Int. J. Syst. Evol. Microbiol.">
        <title>The Global Catalogue of Microorganisms (GCM) 10K type strain sequencing project: providing services to taxonomists for standard genome sequencing and annotation.</title>
        <authorList>
            <consortium name="The Broad Institute Genomics Platform"/>
            <consortium name="The Broad Institute Genome Sequencing Center for Infectious Disease"/>
            <person name="Wu L."/>
            <person name="Ma J."/>
        </authorList>
    </citation>
    <scope>NUCLEOTIDE SEQUENCE [LARGE SCALE GENOMIC DNA]</scope>
    <source>
        <strain evidence="7">JCM 31319</strain>
    </source>
</reference>
<dbReference type="EMBL" id="JBHTLD010000039">
    <property type="protein sequence ID" value="MFD1185851.1"/>
    <property type="molecule type" value="Genomic_DNA"/>
</dbReference>
<sequence>MKRILNIHVFFITGLLFFSSCNEETAPAQEEDQEQEAGHGEEENPNVAELTAEQYRVAGIALGKPEMRNLSRGLAVTGQLEVPPQSTASVSAPMGGFVKGTSLLEGERVKKGQLIARIENPDFVTLQQDYLEAKSRLGFMEQEYQRQKELAKEQVTAAKTFQQTTAEYSGLQARVQALEEKLRIIGVNPSSLRAGGISRILPIYAPIDGYVTFINASVGQYVAPTDVLFRIADTDKMLVELTVFEKDVAALKVGQPVRYALPNEQEAQRVATIRLIGKEISPERTIQVLAQMKEQDKELTPGMFVKANVELNGQQVLALPEAAVVQDAGNDYIFLFTGEEKEGGAVMKRFRMVPVEKGVAESGFVQVALPAGVDTASANFVTKGAYSLLSKMRNSEEEGGHH</sequence>
<proteinExistence type="inferred from homology"/>
<evidence type="ECO:0000256" key="3">
    <source>
        <dbReference type="SAM" id="MobiDB-lite"/>
    </source>
</evidence>
<gene>
    <name evidence="6" type="ORF">ACFQ2O_06495</name>
</gene>
<evidence type="ECO:0000313" key="7">
    <source>
        <dbReference type="Proteomes" id="UP001597094"/>
    </source>
</evidence>
<dbReference type="Gene3D" id="1.10.287.470">
    <property type="entry name" value="Helix hairpin bin"/>
    <property type="match status" value="1"/>
</dbReference>
<comment type="caution">
    <text evidence="6">The sequence shown here is derived from an EMBL/GenBank/DDBJ whole genome shotgun (WGS) entry which is preliminary data.</text>
</comment>
<evidence type="ECO:0000259" key="4">
    <source>
        <dbReference type="Pfam" id="PF25954"/>
    </source>
</evidence>
<dbReference type="PANTHER" id="PTHR30097">
    <property type="entry name" value="CATION EFFLUX SYSTEM PROTEIN CUSB"/>
    <property type="match status" value="1"/>
</dbReference>
<protein>
    <submittedName>
        <fullName evidence="6">Efflux RND transporter periplasmic adaptor subunit</fullName>
    </submittedName>
</protein>
<dbReference type="PANTHER" id="PTHR30097:SF4">
    <property type="entry name" value="SLR6042 PROTEIN"/>
    <property type="match status" value="1"/>
</dbReference>
<dbReference type="SUPFAM" id="SSF111369">
    <property type="entry name" value="HlyD-like secretion proteins"/>
    <property type="match status" value="1"/>
</dbReference>
<dbReference type="NCBIfam" id="TIGR01730">
    <property type="entry name" value="RND_mfp"/>
    <property type="match status" value="1"/>
</dbReference>
<dbReference type="Gene3D" id="2.40.30.170">
    <property type="match status" value="1"/>
</dbReference>
<dbReference type="InterPro" id="IPR051909">
    <property type="entry name" value="MFP_Cation_Efflux"/>
</dbReference>
<name>A0ABW3SP30_9BACT</name>
<organism evidence="6 7">
    <name type="scientific">Pontibacter rugosus</name>
    <dbReference type="NCBI Taxonomy" id="1745966"/>
    <lineage>
        <taxon>Bacteria</taxon>
        <taxon>Pseudomonadati</taxon>
        <taxon>Bacteroidota</taxon>
        <taxon>Cytophagia</taxon>
        <taxon>Cytophagales</taxon>
        <taxon>Hymenobacteraceae</taxon>
        <taxon>Pontibacter</taxon>
    </lineage>
</organism>
<comment type="similarity">
    <text evidence="1">Belongs to the membrane fusion protein (MFP) (TC 8.A.1) family.</text>
</comment>
<feature type="domain" description="CusB-like beta-barrel" evidence="4">
    <location>
        <begin position="239"/>
        <end position="309"/>
    </location>
</feature>